<dbReference type="GO" id="GO:0005634">
    <property type="term" value="C:nucleus"/>
    <property type="evidence" value="ECO:0007669"/>
    <property type="project" value="UniProtKB-SubCell"/>
</dbReference>
<feature type="domain" description="BIRD-IDD transcription factor third C2HC zinc finger" evidence="8">
    <location>
        <begin position="211"/>
        <end position="230"/>
    </location>
</feature>
<sequence>MTDPYSNYFNNGYSWFNLNHFTPPSSSSSSPSIPSSYNPYYNFNFFTNSNSLFFTHDYESSPPSPPLKEALPLLSLTPIRDQESSSTTAMEVDKNMVMMKLSATEEEEDQDQEEEDESLSVTLNLGLPTPCSFPADSDLNSSSRLSSSTDTGNNYSNNKEELVTVASSGYPISPLNKGQYWIPTPAQILIGPTQFSCPLCFKTFNRYNNMQCGKAFAVRGDWRTHEKNCGKLWYCTCGSDFKHKRSLKDHIKAFGNGHSAYGIDCFDQEEDEPASEIEQDNESSQ</sequence>
<feature type="region of interest" description="Disordered" evidence="7">
    <location>
        <begin position="133"/>
        <end position="158"/>
    </location>
</feature>
<dbReference type="InterPro" id="IPR055187">
    <property type="entry name" value="C2CH-3rd_BIRD-IDD"/>
</dbReference>
<reference evidence="9" key="2">
    <citation type="journal article" date="2024" name="Plant">
        <title>Genomic evolution and insights into agronomic trait innovations of Sesamum species.</title>
        <authorList>
            <person name="Miao H."/>
            <person name="Wang L."/>
            <person name="Qu L."/>
            <person name="Liu H."/>
            <person name="Sun Y."/>
            <person name="Le M."/>
            <person name="Wang Q."/>
            <person name="Wei S."/>
            <person name="Zheng Y."/>
            <person name="Lin W."/>
            <person name="Duan Y."/>
            <person name="Cao H."/>
            <person name="Xiong S."/>
            <person name="Wang X."/>
            <person name="Wei L."/>
            <person name="Li C."/>
            <person name="Ma Q."/>
            <person name="Ju M."/>
            <person name="Zhao R."/>
            <person name="Li G."/>
            <person name="Mu C."/>
            <person name="Tian Q."/>
            <person name="Mei H."/>
            <person name="Zhang T."/>
            <person name="Gao T."/>
            <person name="Zhang H."/>
        </authorList>
    </citation>
    <scope>NUCLEOTIDE SEQUENCE</scope>
    <source>
        <strain evidence="9">KEN8</strain>
    </source>
</reference>
<evidence type="ECO:0000256" key="6">
    <source>
        <dbReference type="ARBA" id="ARBA00023163"/>
    </source>
</evidence>
<proteinExistence type="predicted"/>
<dbReference type="GO" id="GO:0008270">
    <property type="term" value="F:zinc ion binding"/>
    <property type="evidence" value="ECO:0007669"/>
    <property type="project" value="UniProtKB-KW"/>
</dbReference>
<evidence type="ECO:0000256" key="7">
    <source>
        <dbReference type="SAM" id="MobiDB-lite"/>
    </source>
</evidence>
<dbReference type="PANTHER" id="PTHR45878">
    <property type="entry name" value="ZINC FINGER PROTEIN WIP2"/>
    <property type="match status" value="1"/>
</dbReference>
<comment type="caution">
    <text evidence="9">The sequence shown here is derived from an EMBL/GenBank/DDBJ whole genome shotgun (WGS) entry which is preliminary data.</text>
</comment>
<dbReference type="EMBL" id="JACGWM010000002">
    <property type="protein sequence ID" value="KAL0389350.1"/>
    <property type="molecule type" value="Genomic_DNA"/>
</dbReference>
<name>A0AAW2SA21_9LAMI</name>
<keyword evidence="3" id="KW-0863">Zinc-finger</keyword>
<evidence type="ECO:0000256" key="3">
    <source>
        <dbReference type="ARBA" id="ARBA00022771"/>
    </source>
</evidence>
<keyword evidence="2" id="KW-0677">Repeat</keyword>
<protein>
    <submittedName>
        <fullName evidence="9">Zinc finger protein WIP2</fullName>
    </submittedName>
</protein>
<evidence type="ECO:0000256" key="5">
    <source>
        <dbReference type="ARBA" id="ARBA00023015"/>
    </source>
</evidence>
<accession>A0AAW2SA21</accession>
<evidence type="ECO:0000256" key="1">
    <source>
        <dbReference type="ARBA" id="ARBA00022723"/>
    </source>
</evidence>
<keyword evidence="4" id="KW-0862">Zinc</keyword>
<dbReference type="AlphaFoldDB" id="A0AAW2SA21"/>
<dbReference type="Pfam" id="PF22995">
    <property type="entry name" value="C2CH-3rd_BIRD-IDD"/>
    <property type="match status" value="1"/>
</dbReference>
<dbReference type="InterPro" id="IPR043584">
    <property type="entry name" value="WIP1/2/3/4/5/6"/>
</dbReference>
<gene>
    <name evidence="9" type="ORF">Scaly_0292100</name>
</gene>
<evidence type="ECO:0000256" key="4">
    <source>
        <dbReference type="ARBA" id="ARBA00022833"/>
    </source>
</evidence>
<dbReference type="PANTHER" id="PTHR45878:SF1">
    <property type="entry name" value="ZINC FINGER PROTEIN WIP2"/>
    <property type="match status" value="1"/>
</dbReference>
<keyword evidence="5" id="KW-0805">Transcription regulation</keyword>
<organism evidence="9">
    <name type="scientific">Sesamum calycinum</name>
    <dbReference type="NCBI Taxonomy" id="2727403"/>
    <lineage>
        <taxon>Eukaryota</taxon>
        <taxon>Viridiplantae</taxon>
        <taxon>Streptophyta</taxon>
        <taxon>Embryophyta</taxon>
        <taxon>Tracheophyta</taxon>
        <taxon>Spermatophyta</taxon>
        <taxon>Magnoliopsida</taxon>
        <taxon>eudicotyledons</taxon>
        <taxon>Gunneridae</taxon>
        <taxon>Pentapetalae</taxon>
        <taxon>asterids</taxon>
        <taxon>lamiids</taxon>
        <taxon>Lamiales</taxon>
        <taxon>Pedaliaceae</taxon>
        <taxon>Sesamum</taxon>
    </lineage>
</organism>
<keyword evidence="6" id="KW-0804">Transcription</keyword>
<feature type="compositionally biased region" description="Low complexity" evidence="7">
    <location>
        <begin position="136"/>
        <end position="148"/>
    </location>
</feature>
<dbReference type="GO" id="GO:0003700">
    <property type="term" value="F:DNA-binding transcription factor activity"/>
    <property type="evidence" value="ECO:0007669"/>
    <property type="project" value="InterPro"/>
</dbReference>
<reference evidence="9" key="1">
    <citation type="submission" date="2020-06" db="EMBL/GenBank/DDBJ databases">
        <authorList>
            <person name="Li T."/>
            <person name="Hu X."/>
            <person name="Zhang T."/>
            <person name="Song X."/>
            <person name="Zhang H."/>
            <person name="Dai N."/>
            <person name="Sheng W."/>
            <person name="Hou X."/>
            <person name="Wei L."/>
        </authorList>
    </citation>
    <scope>NUCLEOTIDE SEQUENCE</scope>
    <source>
        <strain evidence="9">KEN8</strain>
        <tissue evidence="9">Leaf</tissue>
    </source>
</reference>
<evidence type="ECO:0000313" key="9">
    <source>
        <dbReference type="EMBL" id="KAL0389350.1"/>
    </source>
</evidence>
<evidence type="ECO:0000256" key="2">
    <source>
        <dbReference type="ARBA" id="ARBA00022737"/>
    </source>
</evidence>
<evidence type="ECO:0000259" key="8">
    <source>
        <dbReference type="Pfam" id="PF22995"/>
    </source>
</evidence>
<keyword evidence="1" id="KW-0479">Metal-binding</keyword>